<dbReference type="PROSITE" id="PS50011">
    <property type="entry name" value="PROTEIN_KINASE_DOM"/>
    <property type="match status" value="1"/>
</dbReference>
<dbReference type="EC" id="2.7.11.1" evidence="1"/>
<evidence type="ECO:0000313" key="7">
    <source>
        <dbReference type="EMBL" id="TNJ29886.1"/>
    </source>
</evidence>
<protein>
    <recommendedName>
        <fullName evidence="1">non-specific serine/threonine protein kinase</fullName>
        <ecNumber evidence="1">2.7.11.1</ecNumber>
    </recommendedName>
</protein>
<dbReference type="AlphaFoldDB" id="A0A4Z1SVT7"/>
<dbReference type="Gene3D" id="1.10.510.10">
    <property type="entry name" value="Transferase(Phosphotransferase) domain 1"/>
    <property type="match status" value="1"/>
</dbReference>
<evidence type="ECO:0000256" key="4">
    <source>
        <dbReference type="ARBA" id="ARBA00022777"/>
    </source>
</evidence>
<dbReference type="PANTHER" id="PTHR43671">
    <property type="entry name" value="SERINE/THREONINE-PROTEIN KINASE NEK"/>
    <property type="match status" value="1"/>
</dbReference>
<keyword evidence="4 7" id="KW-0418">Kinase</keyword>
<dbReference type="VEuPathDB" id="GiardiaDB:GMRT_10311"/>
<evidence type="ECO:0000256" key="1">
    <source>
        <dbReference type="ARBA" id="ARBA00012513"/>
    </source>
</evidence>
<dbReference type="InterPro" id="IPR000719">
    <property type="entry name" value="Prot_kinase_dom"/>
</dbReference>
<comment type="caution">
    <text evidence="7">The sequence shown here is derived from an EMBL/GenBank/DDBJ whole genome shotgun (WGS) entry which is preliminary data.</text>
</comment>
<dbReference type="InterPro" id="IPR008271">
    <property type="entry name" value="Ser/Thr_kinase_AS"/>
</dbReference>
<organism evidence="7 8">
    <name type="scientific">Giardia muris</name>
    <dbReference type="NCBI Taxonomy" id="5742"/>
    <lineage>
        <taxon>Eukaryota</taxon>
        <taxon>Metamonada</taxon>
        <taxon>Diplomonadida</taxon>
        <taxon>Hexamitidae</taxon>
        <taxon>Giardiinae</taxon>
        <taxon>Giardia</taxon>
    </lineage>
</organism>
<feature type="domain" description="Protein kinase" evidence="6">
    <location>
        <begin position="9"/>
        <end position="264"/>
    </location>
</feature>
<dbReference type="GO" id="GO:0004674">
    <property type="term" value="F:protein serine/threonine kinase activity"/>
    <property type="evidence" value="ECO:0007669"/>
    <property type="project" value="UniProtKB-EC"/>
</dbReference>
<accession>A0A4Z1SVT7</accession>
<dbReference type="CDD" id="cd00180">
    <property type="entry name" value="PKc"/>
    <property type="match status" value="1"/>
</dbReference>
<keyword evidence="5" id="KW-0067">ATP-binding</keyword>
<evidence type="ECO:0000313" key="8">
    <source>
        <dbReference type="Proteomes" id="UP000315496"/>
    </source>
</evidence>
<dbReference type="Proteomes" id="UP000315496">
    <property type="component" value="Chromosome 1"/>
</dbReference>
<dbReference type="Pfam" id="PF00069">
    <property type="entry name" value="Pkinase"/>
    <property type="match status" value="1"/>
</dbReference>
<sequence>MLSLGEQSYEDPEFIEISAYGRVYRARRPKDLEVVAVKELELARFPGDEWVYYREGVEKGFLFDHPHILPYYNFVYDGTRALVEMEYCSGGSLSEFIRLHRKSKREGIDELSIWAVATQLANALAYLHTTFREGIPVVHRDVKPENILFTSTGVLKLCDFGRASFLDGSPINRLTGTLFYMAPEIAQEKEYGSEVDIWSLGCVLYEMCGGDIITFHGAELTHDPYIDFGRYSEGLNQLIRNCLRYEPQQRITAGEIMSLPEARLALETTISMGATSIPTSPPSYRAISPALR</sequence>
<dbReference type="SMART" id="SM00220">
    <property type="entry name" value="S_TKc"/>
    <property type="match status" value="1"/>
</dbReference>
<dbReference type="GO" id="GO:0005524">
    <property type="term" value="F:ATP binding"/>
    <property type="evidence" value="ECO:0007669"/>
    <property type="project" value="UniProtKB-KW"/>
</dbReference>
<evidence type="ECO:0000259" key="6">
    <source>
        <dbReference type="PROSITE" id="PS50011"/>
    </source>
</evidence>
<evidence type="ECO:0000256" key="5">
    <source>
        <dbReference type="ARBA" id="ARBA00022840"/>
    </source>
</evidence>
<dbReference type="PROSITE" id="PS00108">
    <property type="entry name" value="PROTEIN_KINASE_ST"/>
    <property type="match status" value="1"/>
</dbReference>
<gene>
    <name evidence="7" type="ORF">GMRT_10311</name>
</gene>
<name>A0A4Z1SVT7_GIAMU</name>
<dbReference type="SUPFAM" id="SSF56112">
    <property type="entry name" value="Protein kinase-like (PK-like)"/>
    <property type="match status" value="1"/>
</dbReference>
<dbReference type="PANTHER" id="PTHR43671:SF13">
    <property type="entry name" value="SERINE_THREONINE-PROTEIN KINASE NEK2"/>
    <property type="match status" value="1"/>
</dbReference>
<proteinExistence type="predicted"/>
<keyword evidence="8" id="KW-1185">Reference proteome</keyword>
<reference evidence="7 8" key="1">
    <citation type="submission" date="2019-05" db="EMBL/GenBank/DDBJ databases">
        <title>The compact genome of Giardia muris reveals important steps in the evolution of intestinal protozoan parasites.</title>
        <authorList>
            <person name="Xu F."/>
            <person name="Jimenez-Gonzalez A."/>
            <person name="Einarsson E."/>
            <person name="Astvaldsson A."/>
            <person name="Peirasmaki D."/>
            <person name="Eckmann L."/>
            <person name="Andersson J.O."/>
            <person name="Svard S.G."/>
            <person name="Jerlstrom-Hultqvist J."/>
        </authorList>
    </citation>
    <scope>NUCLEOTIDE SEQUENCE [LARGE SCALE GENOMIC DNA]</scope>
    <source>
        <strain evidence="7 8">Roberts-Thomson</strain>
    </source>
</reference>
<dbReference type="InterPro" id="IPR011009">
    <property type="entry name" value="Kinase-like_dom_sf"/>
</dbReference>
<evidence type="ECO:0000256" key="2">
    <source>
        <dbReference type="ARBA" id="ARBA00022679"/>
    </source>
</evidence>
<keyword evidence="3" id="KW-0547">Nucleotide-binding</keyword>
<keyword evidence="2" id="KW-0808">Transferase</keyword>
<dbReference type="InterPro" id="IPR050660">
    <property type="entry name" value="NEK_Ser/Thr_kinase"/>
</dbReference>
<dbReference type="OrthoDB" id="248923at2759"/>
<dbReference type="EMBL" id="VDLU01000001">
    <property type="protein sequence ID" value="TNJ29886.1"/>
    <property type="molecule type" value="Genomic_DNA"/>
</dbReference>
<evidence type="ECO:0000256" key="3">
    <source>
        <dbReference type="ARBA" id="ARBA00022741"/>
    </source>
</evidence>